<evidence type="ECO:0000313" key="6">
    <source>
        <dbReference type="RefSeq" id="XP_022343471.1"/>
    </source>
</evidence>
<dbReference type="Proteomes" id="UP000694844">
    <property type="component" value="Chromosome 1"/>
</dbReference>
<dbReference type="PANTHER" id="PTHR48169">
    <property type="entry name" value="DED DOMAIN-CONTAINING PROTEIN"/>
    <property type="match status" value="1"/>
</dbReference>
<reference evidence="5" key="1">
    <citation type="submission" date="2024-06" db="UniProtKB">
        <authorList>
            <consortium name="RefSeq"/>
        </authorList>
    </citation>
    <scope>NUCLEOTIDE SEQUENCE [LARGE SCALE GENOMIC DNA]</scope>
</reference>
<dbReference type="PRINTS" id="PR00376">
    <property type="entry name" value="IL1BCENZYME"/>
</dbReference>
<dbReference type="RefSeq" id="XP_022343471.1">
    <property type="nucleotide sequence ID" value="XM_022487763.1"/>
</dbReference>
<feature type="region of interest" description="Disordered" evidence="3">
    <location>
        <begin position="24"/>
        <end position="61"/>
    </location>
</feature>
<sequence>MSLSARSHRDGRISVVSAELYGLLRDPTPEGTSSTHTTGGRRTLEHRTEGIPTLPQQGPWIGKEEKHLKIANSRPSSTALLRLPPIGDKEEYSAMAEFTIGNRSKSFPFKKDLPVSTNSVRKLNAKSLEKELLSQFKSRRLHPHFHVQMGMNKSPRQRLSQAFYPSASQPAQSIDQIQHHAHADAAPAITCAADDRLVADVMGSSDMTNDGINVEDHHYHDSVTASSQAETKVKSRGHFKGTSSHDGHLGENQLPTPRWRNSNDASDSAFYSMTKKPRGYAVIINNYEFYKEMMAITNSGPQTLRVIQKGLRRDGSIEDTDKLARFFRDELHFIVRGYSNVPAYDMIQLLSDVSNSDHAQFDAFVCCIASHGRRGTLFGSDCREIKVNDVTDLFNGNRCVSLSGKPKCFFIQGCRGDHFSLKGILSGPRKAPRDESFIPMTCDFMLAYSMVKTARNITRDKAEVFYTRLSKDTSGNTHRDTISSTSWFV</sequence>
<evidence type="ECO:0000256" key="3">
    <source>
        <dbReference type="SAM" id="MobiDB-lite"/>
    </source>
</evidence>
<dbReference type="SUPFAM" id="SSF52129">
    <property type="entry name" value="Caspase-like"/>
    <property type="match status" value="1"/>
</dbReference>
<feature type="domain" description="Caspase family p20" evidence="4">
    <location>
        <begin position="277"/>
        <end position="418"/>
    </location>
</feature>
<organism evidence="5 6">
    <name type="scientific">Crassostrea virginica</name>
    <name type="common">Eastern oyster</name>
    <dbReference type="NCBI Taxonomy" id="6565"/>
    <lineage>
        <taxon>Eukaryota</taxon>
        <taxon>Metazoa</taxon>
        <taxon>Spiralia</taxon>
        <taxon>Lophotrochozoa</taxon>
        <taxon>Mollusca</taxon>
        <taxon>Bivalvia</taxon>
        <taxon>Autobranchia</taxon>
        <taxon>Pteriomorphia</taxon>
        <taxon>Ostreida</taxon>
        <taxon>Ostreoidea</taxon>
        <taxon>Ostreidae</taxon>
        <taxon>Crassostrea</taxon>
    </lineage>
</organism>
<feature type="compositionally biased region" description="Low complexity" evidence="3">
    <location>
        <begin position="31"/>
        <end position="41"/>
    </location>
</feature>
<dbReference type="GeneID" id="111136692"/>
<comment type="similarity">
    <text evidence="1">Belongs to the peptidase C14A family.</text>
</comment>
<evidence type="ECO:0000256" key="2">
    <source>
        <dbReference type="ARBA" id="ARBA00022703"/>
    </source>
</evidence>
<dbReference type="Gene3D" id="3.40.50.1460">
    <property type="match status" value="1"/>
</dbReference>
<dbReference type="GO" id="GO:0043067">
    <property type="term" value="P:regulation of programmed cell death"/>
    <property type="evidence" value="ECO:0007669"/>
    <property type="project" value="UniProtKB-ARBA"/>
</dbReference>
<protein>
    <submittedName>
        <fullName evidence="6">Uncharacterized protein LOC111136692 isoform X2</fullName>
    </submittedName>
</protein>
<dbReference type="InterPro" id="IPR011600">
    <property type="entry name" value="Pept_C14_caspase"/>
</dbReference>
<dbReference type="PANTHER" id="PTHR48169:SF7">
    <property type="entry name" value="CASPASE 10"/>
    <property type="match status" value="1"/>
</dbReference>
<keyword evidence="5" id="KW-1185">Reference proteome</keyword>
<evidence type="ECO:0000313" key="5">
    <source>
        <dbReference type="Proteomes" id="UP000694844"/>
    </source>
</evidence>
<name>A0A8B8EU34_CRAVI</name>
<dbReference type="GO" id="GO:0006915">
    <property type="term" value="P:apoptotic process"/>
    <property type="evidence" value="ECO:0007669"/>
    <property type="project" value="UniProtKB-KW"/>
</dbReference>
<dbReference type="InterPro" id="IPR015917">
    <property type="entry name" value="Pept_C14A"/>
</dbReference>
<accession>A0A8B8EU34</accession>
<gene>
    <name evidence="6" type="primary">LOC111136692</name>
</gene>
<evidence type="ECO:0000259" key="4">
    <source>
        <dbReference type="PROSITE" id="PS50208"/>
    </source>
</evidence>
<keyword evidence="2" id="KW-0053">Apoptosis</keyword>
<dbReference type="SMART" id="SM00115">
    <property type="entry name" value="CASc"/>
    <property type="match status" value="1"/>
</dbReference>
<dbReference type="InterPro" id="IPR001309">
    <property type="entry name" value="Pept_C14_p20"/>
</dbReference>
<evidence type="ECO:0000256" key="1">
    <source>
        <dbReference type="ARBA" id="ARBA00010134"/>
    </source>
</evidence>
<feature type="region of interest" description="Disordered" evidence="3">
    <location>
        <begin position="235"/>
        <end position="262"/>
    </location>
</feature>
<dbReference type="InterPro" id="IPR029030">
    <property type="entry name" value="Caspase-like_dom_sf"/>
</dbReference>
<dbReference type="AlphaFoldDB" id="A0A8B8EU34"/>
<dbReference type="Pfam" id="PF00656">
    <property type="entry name" value="Peptidase_C14"/>
    <property type="match status" value="1"/>
</dbReference>
<dbReference type="GO" id="GO:0006508">
    <property type="term" value="P:proteolysis"/>
    <property type="evidence" value="ECO:0007669"/>
    <property type="project" value="InterPro"/>
</dbReference>
<feature type="compositionally biased region" description="Polar residues" evidence="3">
    <location>
        <begin position="253"/>
        <end position="262"/>
    </location>
</feature>
<dbReference type="GO" id="GO:0004197">
    <property type="term" value="F:cysteine-type endopeptidase activity"/>
    <property type="evidence" value="ECO:0007669"/>
    <property type="project" value="InterPro"/>
</dbReference>
<dbReference type="OrthoDB" id="6140544at2759"/>
<proteinExistence type="inferred from homology"/>
<reference evidence="6" key="2">
    <citation type="submission" date="2025-08" db="UniProtKB">
        <authorList>
            <consortium name="RefSeq"/>
        </authorList>
    </citation>
    <scope>IDENTIFICATION</scope>
    <source>
        <tissue evidence="6">Whole sample</tissue>
    </source>
</reference>
<dbReference type="PROSITE" id="PS50208">
    <property type="entry name" value="CASPASE_P20"/>
    <property type="match status" value="1"/>
</dbReference>
<dbReference type="GO" id="GO:0005737">
    <property type="term" value="C:cytoplasm"/>
    <property type="evidence" value="ECO:0007669"/>
    <property type="project" value="UniProtKB-ARBA"/>
</dbReference>